<evidence type="ECO:0000256" key="3">
    <source>
        <dbReference type="ARBA" id="ARBA00023239"/>
    </source>
</evidence>
<dbReference type="GO" id="GO:0004609">
    <property type="term" value="F:phosphatidylserine decarboxylase activity"/>
    <property type="evidence" value="ECO:0007669"/>
    <property type="project" value="InterPro"/>
</dbReference>
<evidence type="ECO:0000313" key="5">
    <source>
        <dbReference type="EMBL" id="MBL6445999.1"/>
    </source>
</evidence>
<keyword evidence="3" id="KW-0456">Lyase</keyword>
<evidence type="ECO:0000313" key="6">
    <source>
        <dbReference type="Proteomes" id="UP000614216"/>
    </source>
</evidence>
<dbReference type="GO" id="GO:0008654">
    <property type="term" value="P:phospholipid biosynthetic process"/>
    <property type="evidence" value="ECO:0007669"/>
    <property type="project" value="InterPro"/>
</dbReference>
<dbReference type="RefSeq" id="WP_202855547.1">
    <property type="nucleotide sequence ID" value="NZ_JAEUGD010000021.1"/>
</dbReference>
<gene>
    <name evidence="5" type="ORF">JMN32_06745</name>
</gene>
<evidence type="ECO:0000256" key="1">
    <source>
        <dbReference type="ARBA" id="ARBA00022793"/>
    </source>
</evidence>
<dbReference type="InterPro" id="IPR003817">
    <property type="entry name" value="PS_Dcarbxylase"/>
</dbReference>
<dbReference type="AlphaFoldDB" id="A0A937KBH5"/>
<sequence length="112" mass="12634">MKAMVNLWILKNHGMPTITKLHSPRIFWQAPLIPIGIQSVSSVNFEESVQVGVQVTKGDMLCYFLFGGSDCIIIFQDKAGFELEAPMNTSGDNYEHRLVRERLGYLGNSKEE</sequence>
<dbReference type="Pfam" id="PF02666">
    <property type="entry name" value="PS_Dcarbxylase"/>
    <property type="match status" value="1"/>
</dbReference>
<keyword evidence="6" id="KW-1185">Reference proteome</keyword>
<accession>A0A937KBH5</accession>
<keyword evidence="2" id="KW-0865">Zymogen</keyword>
<keyword evidence="4" id="KW-0670">Pyruvate</keyword>
<name>A0A937KBH5_9BACT</name>
<dbReference type="Proteomes" id="UP000614216">
    <property type="component" value="Unassembled WGS sequence"/>
</dbReference>
<evidence type="ECO:0000256" key="4">
    <source>
        <dbReference type="ARBA" id="ARBA00023317"/>
    </source>
</evidence>
<dbReference type="EMBL" id="JAEUGD010000021">
    <property type="protein sequence ID" value="MBL6445999.1"/>
    <property type="molecule type" value="Genomic_DNA"/>
</dbReference>
<organism evidence="5 6">
    <name type="scientific">Fulvivirga marina</name>
    <dbReference type="NCBI Taxonomy" id="2494733"/>
    <lineage>
        <taxon>Bacteria</taxon>
        <taxon>Pseudomonadati</taxon>
        <taxon>Bacteroidota</taxon>
        <taxon>Cytophagia</taxon>
        <taxon>Cytophagales</taxon>
        <taxon>Fulvivirgaceae</taxon>
        <taxon>Fulvivirga</taxon>
    </lineage>
</organism>
<protein>
    <submittedName>
        <fullName evidence="5">Phosphatidylserine decarboxylase</fullName>
    </submittedName>
</protein>
<comment type="caution">
    <text evidence="5">The sequence shown here is derived from an EMBL/GenBank/DDBJ whole genome shotgun (WGS) entry which is preliminary data.</text>
</comment>
<keyword evidence="1" id="KW-0210">Decarboxylase</keyword>
<reference evidence="5" key="1">
    <citation type="submission" date="2021-01" db="EMBL/GenBank/DDBJ databases">
        <title>Fulvivirga kasyanovii gen. nov., sp nov., a novel member of the phylum Bacteroidetes isolated from seawater in a mussel farm.</title>
        <authorList>
            <person name="Zhao L.-H."/>
            <person name="Wang Z.-J."/>
        </authorList>
    </citation>
    <scope>NUCLEOTIDE SEQUENCE</scope>
    <source>
        <strain evidence="5">29W222</strain>
    </source>
</reference>
<evidence type="ECO:0000256" key="2">
    <source>
        <dbReference type="ARBA" id="ARBA00023145"/>
    </source>
</evidence>
<proteinExistence type="predicted"/>